<gene>
    <name evidence="1" type="ORF">T310_5073</name>
</gene>
<proteinExistence type="predicted"/>
<keyword evidence="2" id="KW-1185">Reference proteome</keyword>
<accession>A0A0F4YRM5</accession>
<reference evidence="1 2" key="1">
    <citation type="submission" date="2015-04" db="EMBL/GenBank/DDBJ databases">
        <authorList>
            <person name="Heijne W.H."/>
            <person name="Fedorova N.D."/>
            <person name="Nierman W.C."/>
            <person name="Vollebregt A.W."/>
            <person name="Zhao Z."/>
            <person name="Wu L."/>
            <person name="Kumar M."/>
            <person name="Stam H."/>
            <person name="van den Berg M.A."/>
            <person name="Pel H.J."/>
        </authorList>
    </citation>
    <scope>NUCLEOTIDE SEQUENCE [LARGE SCALE GENOMIC DNA]</scope>
    <source>
        <strain evidence="1 2">CBS 393.64</strain>
    </source>
</reference>
<dbReference type="Proteomes" id="UP000053958">
    <property type="component" value="Unassembled WGS sequence"/>
</dbReference>
<evidence type="ECO:0000313" key="1">
    <source>
        <dbReference type="EMBL" id="KKA20899.1"/>
    </source>
</evidence>
<comment type="caution">
    <text evidence="1">The sequence shown here is derived from an EMBL/GenBank/DDBJ whole genome shotgun (WGS) entry which is preliminary data.</text>
</comment>
<protein>
    <submittedName>
        <fullName evidence="1">Uncharacterized protein</fullName>
    </submittedName>
</protein>
<dbReference type="RefSeq" id="XP_013327511.1">
    <property type="nucleotide sequence ID" value="XM_013472057.1"/>
</dbReference>
<dbReference type="GeneID" id="25317420"/>
<feature type="non-terminal residue" evidence="1">
    <location>
        <position position="1"/>
    </location>
</feature>
<evidence type="ECO:0000313" key="2">
    <source>
        <dbReference type="Proteomes" id="UP000053958"/>
    </source>
</evidence>
<name>A0A0F4YRM5_RASE3</name>
<sequence length="331" mass="37913">TIERCRSQYESFDLIGMTEYGSRQEVECQIHSCFQLLCQLPNEELWRWQAGISLVVHRFQRVPVSQTLPPQGTWLPSVSQSVSGGYLTQQGILACLLLLYRLSDQEVGRWQWVMISYLYPRLQRLPAMRPPPPGSKKCHEFLDELQKELRLIKTFFDDDRSYLIMELAGKGDPRVAALSPPRTASYEQLFLFTLSVRYHARTYRAAFLDMDGDRLHDSGSRAHGHSGEYIEKYGLSPSADRVGYALRIGRKQQAVEEGVSLSGMSLVMTPMSRKLHALTSLEIDKAICLLAVFNEYEQIMGLSCYLSPDMDSYQEIFDSEVANWLAQTRYD</sequence>
<organism evidence="1 2">
    <name type="scientific">Rasamsonia emersonii (strain ATCC 16479 / CBS 393.64 / IMI 116815)</name>
    <dbReference type="NCBI Taxonomy" id="1408163"/>
    <lineage>
        <taxon>Eukaryota</taxon>
        <taxon>Fungi</taxon>
        <taxon>Dikarya</taxon>
        <taxon>Ascomycota</taxon>
        <taxon>Pezizomycotina</taxon>
        <taxon>Eurotiomycetes</taxon>
        <taxon>Eurotiomycetidae</taxon>
        <taxon>Eurotiales</taxon>
        <taxon>Trichocomaceae</taxon>
        <taxon>Rasamsonia</taxon>
    </lineage>
</organism>
<dbReference type="EMBL" id="LASV01000220">
    <property type="protein sequence ID" value="KKA20899.1"/>
    <property type="molecule type" value="Genomic_DNA"/>
</dbReference>
<dbReference type="AlphaFoldDB" id="A0A0F4YRM5"/>